<evidence type="ECO:0000256" key="1">
    <source>
        <dbReference type="ARBA" id="ARBA00009431"/>
    </source>
</evidence>
<dbReference type="GO" id="GO:0006508">
    <property type="term" value="P:proteolysis"/>
    <property type="evidence" value="ECO:0007669"/>
    <property type="project" value="InterPro"/>
</dbReference>
<sequence length="74" mass="8373">MVIFMKNIIKAKVPVLSYYGDTDIVCNFLLGERFATQLGIKLLTPKNPWMFENQIGGTVTEYEGFTLLTGKLIK</sequence>
<accession>A0A6V7TUB7</accession>
<dbReference type="InterPro" id="IPR001563">
    <property type="entry name" value="Peptidase_S10"/>
</dbReference>
<dbReference type="EMBL" id="CAJEWN010000013">
    <property type="protein sequence ID" value="CAD2133546.1"/>
    <property type="molecule type" value="Genomic_DNA"/>
</dbReference>
<evidence type="ECO:0000313" key="3">
    <source>
        <dbReference type="Proteomes" id="UP000580250"/>
    </source>
</evidence>
<dbReference type="Gene3D" id="3.40.50.11320">
    <property type="match status" value="1"/>
</dbReference>
<dbReference type="AlphaFoldDB" id="A0A6V7TUB7"/>
<name>A0A6V7TUB7_MELEN</name>
<dbReference type="OrthoDB" id="735686at2759"/>
<protein>
    <submittedName>
        <fullName evidence="2">Uncharacterized protein</fullName>
    </submittedName>
</protein>
<comment type="caution">
    <text evidence="2">The sequence shown here is derived from an EMBL/GenBank/DDBJ whole genome shotgun (WGS) entry which is preliminary data.</text>
</comment>
<dbReference type="Pfam" id="PF00450">
    <property type="entry name" value="Peptidase_S10"/>
    <property type="match status" value="1"/>
</dbReference>
<proteinExistence type="inferred from homology"/>
<evidence type="ECO:0000313" key="2">
    <source>
        <dbReference type="EMBL" id="CAD2133546.1"/>
    </source>
</evidence>
<comment type="similarity">
    <text evidence="1">Belongs to the peptidase S10 family.</text>
</comment>
<reference evidence="2 3" key="1">
    <citation type="submission" date="2020-08" db="EMBL/GenBank/DDBJ databases">
        <authorList>
            <person name="Koutsovoulos G."/>
            <person name="Danchin GJ E."/>
        </authorList>
    </citation>
    <scope>NUCLEOTIDE SEQUENCE [LARGE SCALE GENOMIC DNA]</scope>
</reference>
<gene>
    <name evidence="2" type="ORF">MENT_LOCUS4077</name>
</gene>
<dbReference type="SUPFAM" id="SSF53474">
    <property type="entry name" value="alpha/beta-Hydrolases"/>
    <property type="match status" value="1"/>
</dbReference>
<dbReference type="Proteomes" id="UP000580250">
    <property type="component" value="Unassembled WGS sequence"/>
</dbReference>
<dbReference type="GO" id="GO:0004185">
    <property type="term" value="F:serine-type carboxypeptidase activity"/>
    <property type="evidence" value="ECO:0007669"/>
    <property type="project" value="InterPro"/>
</dbReference>
<dbReference type="InterPro" id="IPR029058">
    <property type="entry name" value="AB_hydrolase_fold"/>
</dbReference>
<organism evidence="2 3">
    <name type="scientific">Meloidogyne enterolobii</name>
    <name type="common">Root-knot nematode worm</name>
    <name type="synonym">Meloidogyne mayaguensis</name>
    <dbReference type="NCBI Taxonomy" id="390850"/>
    <lineage>
        <taxon>Eukaryota</taxon>
        <taxon>Metazoa</taxon>
        <taxon>Ecdysozoa</taxon>
        <taxon>Nematoda</taxon>
        <taxon>Chromadorea</taxon>
        <taxon>Rhabditida</taxon>
        <taxon>Tylenchina</taxon>
        <taxon>Tylenchomorpha</taxon>
        <taxon>Tylenchoidea</taxon>
        <taxon>Meloidogynidae</taxon>
        <taxon>Meloidogyninae</taxon>
        <taxon>Meloidogyne</taxon>
    </lineage>
</organism>